<organism evidence="1 2">
    <name type="scientific">Streptomyces flavotricini</name>
    <dbReference type="NCBI Taxonomy" id="66888"/>
    <lineage>
        <taxon>Bacteria</taxon>
        <taxon>Bacillati</taxon>
        <taxon>Actinomycetota</taxon>
        <taxon>Actinomycetes</taxon>
        <taxon>Kitasatosporales</taxon>
        <taxon>Streptomycetaceae</taxon>
        <taxon>Streptomyces</taxon>
    </lineage>
</organism>
<keyword evidence="2" id="KW-1185">Reference proteome</keyword>
<evidence type="ECO:0000313" key="2">
    <source>
        <dbReference type="Proteomes" id="UP001520654"/>
    </source>
</evidence>
<name>A0ABS8E1I5_9ACTN</name>
<protein>
    <submittedName>
        <fullName evidence="1">SRPBCC family protein</fullName>
    </submittedName>
</protein>
<dbReference type="EMBL" id="JAINUL010000001">
    <property type="protein sequence ID" value="MCC0095015.1"/>
    <property type="molecule type" value="Genomic_DNA"/>
</dbReference>
<dbReference type="InterPro" id="IPR023393">
    <property type="entry name" value="START-like_dom_sf"/>
</dbReference>
<evidence type="ECO:0000313" key="1">
    <source>
        <dbReference type="EMBL" id="MCC0095015.1"/>
    </source>
</evidence>
<reference evidence="1 2" key="1">
    <citation type="submission" date="2021-08" db="EMBL/GenBank/DDBJ databases">
        <title>Genomic Architecture of Streptomyces flavotricini NGL1 and Streptomyces erythrochromogenes HMS4 With Differential Plant Beneficial attributes and laccase production capabilities.</title>
        <authorList>
            <person name="Salwan R."/>
            <person name="Kaur R."/>
            <person name="Sharma V."/>
        </authorList>
    </citation>
    <scope>NUCLEOTIDE SEQUENCE [LARGE SCALE GENOMIC DNA]</scope>
    <source>
        <strain evidence="1 2">NGL1</strain>
    </source>
</reference>
<sequence length="146" mass="16320">MSAIRESIDISRSPEDVFDYVTDPTHLPEWQDSAVSARPLDGAPVHVGSKVVVTRRMGKRAFPMTMQVTELDRPHTWRIRGVGGPVRGDVRGTIESLDGGKRSRVTLDLDFEGHGIGKVIAPLVVKPYARKEMPRNEEKLKHLLEN</sequence>
<accession>A0ABS8E1I5</accession>
<proteinExistence type="predicted"/>
<dbReference type="Gene3D" id="3.30.530.20">
    <property type="match status" value="1"/>
</dbReference>
<dbReference type="RefSeq" id="WP_229335674.1">
    <property type="nucleotide sequence ID" value="NZ_JAINUL010000001.1"/>
</dbReference>
<dbReference type="SUPFAM" id="SSF55961">
    <property type="entry name" value="Bet v1-like"/>
    <property type="match status" value="1"/>
</dbReference>
<dbReference type="Proteomes" id="UP001520654">
    <property type="component" value="Unassembled WGS sequence"/>
</dbReference>
<gene>
    <name evidence="1" type="ORF">K7B10_09520</name>
</gene>
<dbReference type="InterPro" id="IPR019587">
    <property type="entry name" value="Polyketide_cyclase/dehydratase"/>
</dbReference>
<dbReference type="Pfam" id="PF10604">
    <property type="entry name" value="Polyketide_cyc2"/>
    <property type="match status" value="1"/>
</dbReference>
<comment type="caution">
    <text evidence="1">The sequence shown here is derived from an EMBL/GenBank/DDBJ whole genome shotgun (WGS) entry which is preliminary data.</text>
</comment>